<dbReference type="Gene3D" id="3.90.1300.10">
    <property type="entry name" value="Amidase signature (AS) domain"/>
    <property type="match status" value="1"/>
</dbReference>
<dbReference type="Pfam" id="PF01425">
    <property type="entry name" value="Amidase"/>
    <property type="match status" value="1"/>
</dbReference>
<dbReference type="GO" id="GO:0016740">
    <property type="term" value="F:transferase activity"/>
    <property type="evidence" value="ECO:0007669"/>
    <property type="project" value="UniProtKB-KW"/>
</dbReference>
<evidence type="ECO:0000313" key="4">
    <source>
        <dbReference type="Proteomes" id="UP000578697"/>
    </source>
</evidence>
<dbReference type="EC" id="6.3.5.6" evidence="3"/>
<keyword evidence="3" id="KW-0378">Hydrolase</keyword>
<dbReference type="EC" id="6.3.5.7" evidence="3"/>
<evidence type="ECO:0000259" key="2">
    <source>
        <dbReference type="Pfam" id="PF01425"/>
    </source>
</evidence>
<comment type="similarity">
    <text evidence="1">Belongs to the amidase family.</text>
</comment>
<dbReference type="InterPro" id="IPR020556">
    <property type="entry name" value="Amidase_CS"/>
</dbReference>
<reference evidence="3 4" key="1">
    <citation type="submission" date="2020-08" db="EMBL/GenBank/DDBJ databases">
        <title>Genomic Encyclopedia of Type Strains, Phase IV (KMG-IV): sequencing the most valuable type-strain genomes for metagenomic binning, comparative biology and taxonomic classification.</title>
        <authorList>
            <person name="Goeker M."/>
        </authorList>
    </citation>
    <scope>NUCLEOTIDE SEQUENCE [LARGE SCALE GENOMIC DNA]</scope>
    <source>
        <strain evidence="3 4">DSM 103679</strain>
    </source>
</reference>
<proteinExistence type="inferred from homology"/>
<dbReference type="Proteomes" id="UP000578697">
    <property type="component" value="Unassembled WGS sequence"/>
</dbReference>
<dbReference type="InterPro" id="IPR000120">
    <property type="entry name" value="Amidase"/>
</dbReference>
<dbReference type="PANTHER" id="PTHR11895:SF7">
    <property type="entry name" value="GLUTAMYL-TRNA(GLN) AMIDOTRANSFERASE SUBUNIT A, MITOCHONDRIAL"/>
    <property type="match status" value="1"/>
</dbReference>
<dbReference type="InterPro" id="IPR036928">
    <property type="entry name" value="AS_sf"/>
</dbReference>
<dbReference type="RefSeq" id="WP_184653339.1">
    <property type="nucleotide sequence ID" value="NZ_JACHFR010000004.1"/>
</dbReference>
<keyword evidence="3" id="KW-0436">Ligase</keyword>
<dbReference type="EC" id="3.5.1.4" evidence="3"/>
<feature type="domain" description="Amidase" evidence="2">
    <location>
        <begin position="24"/>
        <end position="465"/>
    </location>
</feature>
<protein>
    <submittedName>
        <fullName evidence="3">Amidase/aspartyl-tRNA(Asn)/glutamyl-tRNA(Gln) amidotransferase subunit A</fullName>
        <ecNumber evidence="3">3.5.1.4</ecNumber>
        <ecNumber evidence="3">6.3.5.6</ecNumber>
        <ecNumber evidence="3">6.3.5.7</ecNumber>
    </submittedName>
</protein>
<dbReference type="AlphaFoldDB" id="A0A840SK37"/>
<evidence type="ECO:0000256" key="1">
    <source>
        <dbReference type="ARBA" id="ARBA00009199"/>
    </source>
</evidence>
<dbReference type="GO" id="GO:0050566">
    <property type="term" value="F:asparaginyl-tRNA synthase (glutamine-hydrolyzing) activity"/>
    <property type="evidence" value="ECO:0007669"/>
    <property type="project" value="UniProtKB-EC"/>
</dbReference>
<gene>
    <name evidence="3" type="ORF">HNP77_002222</name>
</gene>
<dbReference type="GO" id="GO:0004040">
    <property type="term" value="F:amidase activity"/>
    <property type="evidence" value="ECO:0007669"/>
    <property type="project" value="UniProtKB-EC"/>
</dbReference>
<sequence>MKLEALCAWEIGELVNTKKISPVDVIKYFLDRIEKHNKKINAFVYTKPEYALEKARELEERLNRGEYCGEFAGVPFGLKDFLPDKKGWSNSHGGVKCLVAIDDCDSVFCTAMEKAGGIAIGKTNAPAYGFRGATDNYMYGPTSTPFNTKYNSGGSSGGSAAAVAAGLVPIAEGGDAGGSIRMPAGFCNLFGFKAGVGTIPSVCRPDAWSATHPLCFNGGLTKSVKDAAILLNYMNYEDRRDPYSLPKTHDFIKEYSIPVQNLKIAFTEDFGIFEIEDEVRTIIRKAAERFTELGCTVEEYKFNFKHTANELSEQWCKGITIDCALDLNHQKALGNDLLKNHREDFPEEFIYWKEIVDSMGIEDMYKFNLARTDVLDQFENAFEKYDLIISPVSCVASILNRNDRNTKGPEFINGKKLDSLIGWSQTFLANFTGNPAASIPAGFSKDNVPVGMQLIAPRYKDALILQAANLYEQKFDWKKFYPEL</sequence>
<dbReference type="InterPro" id="IPR023631">
    <property type="entry name" value="Amidase_dom"/>
</dbReference>
<dbReference type="SUPFAM" id="SSF75304">
    <property type="entry name" value="Amidase signature (AS) enzymes"/>
    <property type="match status" value="1"/>
</dbReference>
<evidence type="ECO:0000313" key="3">
    <source>
        <dbReference type="EMBL" id="MBB5219833.1"/>
    </source>
</evidence>
<name>A0A840SK37_9SPIR</name>
<organism evidence="3 4">
    <name type="scientific">Treponema rectale</name>
    <dbReference type="NCBI Taxonomy" id="744512"/>
    <lineage>
        <taxon>Bacteria</taxon>
        <taxon>Pseudomonadati</taxon>
        <taxon>Spirochaetota</taxon>
        <taxon>Spirochaetia</taxon>
        <taxon>Spirochaetales</taxon>
        <taxon>Treponemataceae</taxon>
        <taxon>Treponema</taxon>
    </lineage>
</organism>
<dbReference type="PANTHER" id="PTHR11895">
    <property type="entry name" value="TRANSAMIDASE"/>
    <property type="match status" value="1"/>
</dbReference>
<comment type="caution">
    <text evidence="3">The sequence shown here is derived from an EMBL/GenBank/DDBJ whole genome shotgun (WGS) entry which is preliminary data.</text>
</comment>
<accession>A0A840SK37</accession>
<dbReference type="GO" id="GO:0050567">
    <property type="term" value="F:glutaminyl-tRNA synthase (glutamine-hydrolyzing) activity"/>
    <property type="evidence" value="ECO:0007669"/>
    <property type="project" value="UniProtKB-EC"/>
</dbReference>
<dbReference type="PROSITE" id="PS00571">
    <property type="entry name" value="AMIDASES"/>
    <property type="match status" value="1"/>
</dbReference>
<keyword evidence="4" id="KW-1185">Reference proteome</keyword>
<keyword evidence="3" id="KW-0808">Transferase</keyword>
<dbReference type="EMBL" id="JACHFR010000004">
    <property type="protein sequence ID" value="MBB5219833.1"/>
    <property type="molecule type" value="Genomic_DNA"/>
</dbReference>